<dbReference type="AlphaFoldDB" id="A0A1X3CXY3"/>
<protein>
    <submittedName>
        <fullName evidence="4">Outer membrane protein A</fullName>
    </submittedName>
</protein>
<organism evidence="4 5">
    <name type="scientific">Neisseria canis</name>
    <dbReference type="NCBI Taxonomy" id="493"/>
    <lineage>
        <taxon>Bacteria</taxon>
        <taxon>Pseudomonadati</taxon>
        <taxon>Pseudomonadota</taxon>
        <taxon>Betaproteobacteria</taxon>
        <taxon>Neisseriales</taxon>
        <taxon>Neisseriaceae</taxon>
        <taxon>Neisseria</taxon>
    </lineage>
</organism>
<dbReference type="InterPro" id="IPR010916">
    <property type="entry name" value="TonB_box_CS"/>
</dbReference>
<dbReference type="Pfam" id="PF00691">
    <property type="entry name" value="OmpA"/>
    <property type="match status" value="1"/>
</dbReference>
<dbReference type="PANTHER" id="PTHR30329:SF21">
    <property type="entry name" value="LIPOPROTEIN YIAD-RELATED"/>
    <property type="match status" value="1"/>
</dbReference>
<accession>A0A1X3CXY3</accession>
<gene>
    <name evidence="4" type="ORF">NCTC10296_01046</name>
</gene>
<keyword evidence="2" id="KW-0812">Transmembrane</keyword>
<evidence type="ECO:0000313" key="5">
    <source>
        <dbReference type="Proteomes" id="UP000279284"/>
    </source>
</evidence>
<feature type="transmembrane region" description="Helical" evidence="2">
    <location>
        <begin position="13"/>
        <end position="35"/>
    </location>
</feature>
<dbReference type="InterPro" id="IPR050330">
    <property type="entry name" value="Bact_OuterMem_StrucFunc"/>
</dbReference>
<dbReference type="EMBL" id="LR134313">
    <property type="protein sequence ID" value="VEF00815.1"/>
    <property type="molecule type" value="Genomic_DNA"/>
</dbReference>
<keyword evidence="5" id="KW-1185">Reference proteome</keyword>
<evidence type="ECO:0000256" key="1">
    <source>
        <dbReference type="PROSITE-ProRule" id="PRU00473"/>
    </source>
</evidence>
<evidence type="ECO:0000313" key="4">
    <source>
        <dbReference type="EMBL" id="VEF00815.1"/>
    </source>
</evidence>
<dbReference type="GO" id="GO:0016020">
    <property type="term" value="C:membrane"/>
    <property type="evidence" value="ECO:0007669"/>
    <property type="project" value="UniProtKB-UniRule"/>
</dbReference>
<dbReference type="KEGG" id="nci:NCTC10296_01046"/>
<dbReference type="STRING" id="493.BWD07_06330"/>
<dbReference type="PROSITE" id="PS51123">
    <property type="entry name" value="OMPA_2"/>
    <property type="match status" value="1"/>
</dbReference>
<dbReference type="PROSITE" id="PS00430">
    <property type="entry name" value="TONB_DEPENDENT_REC_1"/>
    <property type="match status" value="1"/>
</dbReference>
<dbReference type="SUPFAM" id="SSF103088">
    <property type="entry name" value="OmpA-like"/>
    <property type="match status" value="1"/>
</dbReference>
<dbReference type="Proteomes" id="UP000279284">
    <property type="component" value="Chromosome"/>
</dbReference>
<proteinExistence type="predicted"/>
<dbReference type="Gene3D" id="3.30.1330.60">
    <property type="entry name" value="OmpA-like domain"/>
    <property type="match status" value="1"/>
</dbReference>
<keyword evidence="2" id="KW-1133">Transmembrane helix</keyword>
<feature type="domain" description="OmpA-like" evidence="3">
    <location>
        <begin position="114"/>
        <end position="221"/>
    </location>
</feature>
<dbReference type="PANTHER" id="PTHR30329">
    <property type="entry name" value="STATOR ELEMENT OF FLAGELLAR MOTOR COMPLEX"/>
    <property type="match status" value="1"/>
</dbReference>
<dbReference type="RefSeq" id="WP_085416528.1">
    <property type="nucleotide sequence ID" value="NZ_CAUJPY010000015.1"/>
</dbReference>
<sequence length="221" mass="22646">MADNNDDHKEQRIGLWIAGGAAALSVLSILFYAVYGWESGKIEGSPKYGQAASETVQVVAASGAAASETVVETVLPASAETVVVAASAASSPSGQALAETPADPVPASVAADSANVIVENGIVKFYFATGKADLAANAEEALKDVLAGVKEGRKAVISGFNDSTGSDAVNAELSKRRAFAVRNALLGFGVPESQIELRKPENTEAGKGNDAEARRVEVVLE</sequence>
<dbReference type="InterPro" id="IPR036737">
    <property type="entry name" value="OmpA-like_sf"/>
</dbReference>
<reference evidence="4 5" key="1">
    <citation type="submission" date="2018-12" db="EMBL/GenBank/DDBJ databases">
        <authorList>
            <consortium name="Pathogen Informatics"/>
        </authorList>
    </citation>
    <scope>NUCLEOTIDE SEQUENCE [LARGE SCALE GENOMIC DNA]</scope>
    <source>
        <strain evidence="4 5">NCTC10296</strain>
    </source>
</reference>
<dbReference type="CDD" id="cd07185">
    <property type="entry name" value="OmpA_C-like"/>
    <property type="match status" value="1"/>
</dbReference>
<dbReference type="OrthoDB" id="8526920at2"/>
<keyword evidence="1 2" id="KW-0472">Membrane</keyword>
<dbReference type="InterPro" id="IPR006665">
    <property type="entry name" value="OmpA-like"/>
</dbReference>
<evidence type="ECO:0000259" key="3">
    <source>
        <dbReference type="PROSITE" id="PS51123"/>
    </source>
</evidence>
<evidence type="ECO:0000256" key="2">
    <source>
        <dbReference type="SAM" id="Phobius"/>
    </source>
</evidence>
<name>A0A1X3CXY3_9NEIS</name>